<organism evidence="2 3">
    <name type="scientific">Tumidithrix elongata BACA0141</name>
    <dbReference type="NCBI Taxonomy" id="2716417"/>
    <lineage>
        <taxon>Bacteria</taxon>
        <taxon>Bacillati</taxon>
        <taxon>Cyanobacteriota</taxon>
        <taxon>Cyanophyceae</taxon>
        <taxon>Pseudanabaenales</taxon>
        <taxon>Pseudanabaenaceae</taxon>
        <taxon>Tumidithrix</taxon>
        <taxon>Tumidithrix elongata</taxon>
    </lineage>
</organism>
<dbReference type="Proteomes" id="UP001333818">
    <property type="component" value="Unassembled WGS sequence"/>
</dbReference>
<dbReference type="AlphaFoldDB" id="A0AAW9Q5Y4"/>
<accession>A0AAW9Q5Y4</accession>
<feature type="region of interest" description="Disordered" evidence="1">
    <location>
        <begin position="166"/>
        <end position="191"/>
    </location>
</feature>
<feature type="compositionally biased region" description="Polar residues" evidence="1">
    <location>
        <begin position="168"/>
        <end position="186"/>
    </location>
</feature>
<name>A0AAW9Q5Y4_9CYAN</name>
<evidence type="ECO:0000313" key="2">
    <source>
        <dbReference type="EMBL" id="MEE3718628.1"/>
    </source>
</evidence>
<gene>
    <name evidence="2" type="ORF">V2H45_17950</name>
</gene>
<sequence length="231" mass="26470">MRIQQIISDLKQPFPVSDHQECISDCGTKWFYIPWQKIRDRLDRICPEWQVSYSDPIAVSGYITVRCMLTVAGVTREATGSDKAYQLANQSNNFSFNQRDSLGLDVSRHLECNPDRAMINAFVNAAAQFGIGDYLNDAQFMARYLQRQPQLPSMIESHSICLAYPKRPSSSANSRKNHHSTSQDLRQQTKKAEMMEVTQILRKLNKKHRSPLRIGLNFLQSATPKPRTVHK</sequence>
<evidence type="ECO:0000256" key="1">
    <source>
        <dbReference type="SAM" id="MobiDB-lite"/>
    </source>
</evidence>
<dbReference type="EMBL" id="JAZBJZ010000086">
    <property type="protein sequence ID" value="MEE3718628.1"/>
    <property type="molecule type" value="Genomic_DNA"/>
</dbReference>
<keyword evidence="3" id="KW-1185">Reference proteome</keyword>
<protein>
    <recommendedName>
        <fullName evidence="4">Transposase</fullName>
    </recommendedName>
</protein>
<dbReference type="RefSeq" id="WP_330485062.1">
    <property type="nucleotide sequence ID" value="NZ_JAZBJZ010000086.1"/>
</dbReference>
<proteinExistence type="predicted"/>
<evidence type="ECO:0008006" key="4">
    <source>
        <dbReference type="Google" id="ProtNLM"/>
    </source>
</evidence>
<reference evidence="2" key="1">
    <citation type="submission" date="2024-01" db="EMBL/GenBank/DDBJ databases">
        <title>Bank of Algae and Cyanobacteria of the Azores (BACA) strain genomes.</title>
        <authorList>
            <person name="Luz R."/>
            <person name="Cordeiro R."/>
            <person name="Fonseca A."/>
            <person name="Goncalves V."/>
        </authorList>
    </citation>
    <scope>NUCLEOTIDE SEQUENCE</scope>
    <source>
        <strain evidence="2">BACA0141</strain>
    </source>
</reference>
<evidence type="ECO:0000313" key="3">
    <source>
        <dbReference type="Proteomes" id="UP001333818"/>
    </source>
</evidence>
<comment type="caution">
    <text evidence="2">The sequence shown here is derived from an EMBL/GenBank/DDBJ whole genome shotgun (WGS) entry which is preliminary data.</text>
</comment>